<dbReference type="OMA" id="IPWRTIF"/>
<feature type="signal peptide" evidence="7">
    <location>
        <begin position="1"/>
        <end position="25"/>
    </location>
</feature>
<keyword evidence="8" id="KW-1185">Reference proteome</keyword>
<dbReference type="GeneID" id="104600913"/>
<dbReference type="Pfam" id="PF13855">
    <property type="entry name" value="LRR_8"/>
    <property type="match status" value="1"/>
</dbReference>
<dbReference type="InterPro" id="IPR051824">
    <property type="entry name" value="LRR_Rcpt-Like_S/T_Kinase"/>
</dbReference>
<dbReference type="InterPro" id="IPR032675">
    <property type="entry name" value="LRR_dom_sf"/>
</dbReference>
<dbReference type="FunFam" id="3.80.10.10:FF:000299">
    <property type="entry name" value="Piriformospora indica-insensitive protein 2"/>
    <property type="match status" value="1"/>
</dbReference>
<protein>
    <submittedName>
        <fullName evidence="9">Piriformospora indica-insensitive protein 2-like</fullName>
    </submittedName>
</protein>
<dbReference type="KEGG" id="nnu:104600913"/>
<dbReference type="OrthoDB" id="676979at2759"/>
<dbReference type="STRING" id="4432.A0A1U8AIS2"/>
<dbReference type="PANTHER" id="PTHR48006:SF39">
    <property type="entry name" value="PROTEIN KINASE DOMAIN-CONTAINING PROTEIN"/>
    <property type="match status" value="1"/>
</dbReference>
<dbReference type="Proteomes" id="UP000189703">
    <property type="component" value="Unplaced"/>
</dbReference>
<dbReference type="FunCoup" id="A0A1U8AIS2">
    <property type="interactions" value="7"/>
</dbReference>
<keyword evidence="3" id="KW-0433">Leucine-rich repeat</keyword>
<keyword evidence="2" id="KW-1003">Cell membrane</keyword>
<comment type="subcellular location">
    <subcellularLocation>
        <location evidence="1">Cell membrane</location>
    </subcellularLocation>
</comment>
<dbReference type="InParanoid" id="A0A1U8AIS2"/>
<proteinExistence type="predicted"/>
<evidence type="ECO:0000256" key="5">
    <source>
        <dbReference type="ARBA" id="ARBA00022737"/>
    </source>
</evidence>
<dbReference type="InterPro" id="IPR001611">
    <property type="entry name" value="Leu-rich_rpt"/>
</dbReference>
<keyword evidence="4 7" id="KW-0732">Signal</keyword>
<reference evidence="9" key="1">
    <citation type="submission" date="2025-08" db="UniProtKB">
        <authorList>
            <consortium name="RefSeq"/>
        </authorList>
    </citation>
    <scope>IDENTIFICATION</scope>
</reference>
<evidence type="ECO:0000256" key="3">
    <source>
        <dbReference type="ARBA" id="ARBA00022614"/>
    </source>
</evidence>
<evidence type="ECO:0000256" key="6">
    <source>
        <dbReference type="ARBA" id="ARBA00023136"/>
    </source>
</evidence>
<keyword evidence="5" id="KW-0677">Repeat</keyword>
<dbReference type="eggNOG" id="KOG0619">
    <property type="taxonomic scope" value="Eukaryota"/>
</dbReference>
<evidence type="ECO:0000313" key="9">
    <source>
        <dbReference type="RefSeq" id="XP_010262384.1"/>
    </source>
</evidence>
<feature type="chain" id="PRO_5010547946" evidence="7">
    <location>
        <begin position="26"/>
        <end position="454"/>
    </location>
</feature>
<evidence type="ECO:0000256" key="1">
    <source>
        <dbReference type="ARBA" id="ARBA00004236"/>
    </source>
</evidence>
<name>A0A1U8AIS2_NELNU</name>
<dbReference type="Gene3D" id="3.80.10.10">
    <property type="entry name" value="Ribonuclease Inhibitor"/>
    <property type="match status" value="1"/>
</dbReference>
<dbReference type="PANTHER" id="PTHR48006">
    <property type="entry name" value="LEUCINE-RICH REPEAT-CONTAINING PROTEIN DDB_G0281931-RELATED"/>
    <property type="match status" value="1"/>
</dbReference>
<evidence type="ECO:0000256" key="2">
    <source>
        <dbReference type="ARBA" id="ARBA00022475"/>
    </source>
</evidence>
<evidence type="ECO:0000256" key="4">
    <source>
        <dbReference type="ARBA" id="ARBA00022729"/>
    </source>
</evidence>
<organism evidence="8 9">
    <name type="scientific">Nelumbo nucifera</name>
    <name type="common">Sacred lotus</name>
    <dbReference type="NCBI Taxonomy" id="4432"/>
    <lineage>
        <taxon>Eukaryota</taxon>
        <taxon>Viridiplantae</taxon>
        <taxon>Streptophyta</taxon>
        <taxon>Embryophyta</taxon>
        <taxon>Tracheophyta</taxon>
        <taxon>Spermatophyta</taxon>
        <taxon>Magnoliopsida</taxon>
        <taxon>Proteales</taxon>
        <taxon>Nelumbonaceae</taxon>
        <taxon>Nelumbo</taxon>
    </lineage>
</organism>
<sequence>MAISSSLFFRFPVVFLVVFSHAVVSQQILTLSSDEQESVYQVLEAINSDIQWRYLFPDDLCSSAPHGVVCDYFTDESGNGTVHITELSFGYISDYSPNPPCDSNSTFSPRLTSFAHLRKMFFYKCFNETEVLLPGFLANLSSSLEELVFIENPSLAGTLNGKLGNFTRLKKLVLTGSNVSGEIPDSIGDMLELEQITITRSNLSGGVPLDIGKLKKLKILDLSYNRFQGQLPDSIGNLTELLKLDLGSNYIDGRIPETLLGLQKLEFLDLSYNLFGNFGIPLSLAEMPSLRELYLSGNSLGGQIPEIWEKLGGILRLGFSGLGLVGKIPASMGVFLTNISYLGLDNNKLEGTVPMEFGLLESVNEINLENNRLSGRLPISAKFSAQLEGKLKLGGNPNFCVDASFSSATSNSGLEHLKLCSKTAISHHVLFSGCSSLRSSYLLSFLGYCFVFVF</sequence>
<evidence type="ECO:0000256" key="7">
    <source>
        <dbReference type="SAM" id="SignalP"/>
    </source>
</evidence>
<dbReference type="Pfam" id="PF00560">
    <property type="entry name" value="LRR_1"/>
    <property type="match status" value="1"/>
</dbReference>
<dbReference type="RefSeq" id="XP_010262384.1">
    <property type="nucleotide sequence ID" value="XM_010264082.2"/>
</dbReference>
<gene>
    <name evidence="9" type="primary">LOC104600913</name>
</gene>
<dbReference type="GO" id="GO:0005886">
    <property type="term" value="C:plasma membrane"/>
    <property type="evidence" value="ECO:0007669"/>
    <property type="project" value="UniProtKB-SubCell"/>
</dbReference>
<evidence type="ECO:0000313" key="8">
    <source>
        <dbReference type="Proteomes" id="UP000189703"/>
    </source>
</evidence>
<accession>A0A1U8AIS2</accession>
<dbReference type="AlphaFoldDB" id="A0A1U8AIS2"/>
<dbReference type="SUPFAM" id="SSF52058">
    <property type="entry name" value="L domain-like"/>
    <property type="match status" value="1"/>
</dbReference>
<keyword evidence="6" id="KW-0472">Membrane</keyword>